<feature type="transmembrane region" description="Helical" evidence="1">
    <location>
        <begin position="75"/>
        <end position="95"/>
    </location>
</feature>
<proteinExistence type="predicted"/>
<accession>A7IEJ9</accession>
<dbReference type="EMBL" id="CP000781">
    <property type="protein sequence ID" value="ABS66442.1"/>
    <property type="molecule type" value="Genomic_DNA"/>
</dbReference>
<evidence type="ECO:0000313" key="3">
    <source>
        <dbReference type="Proteomes" id="UP000002417"/>
    </source>
</evidence>
<evidence type="ECO:0000256" key="1">
    <source>
        <dbReference type="SAM" id="Phobius"/>
    </source>
</evidence>
<dbReference type="AlphaFoldDB" id="A7IEJ9"/>
<feature type="transmembrane region" description="Helical" evidence="1">
    <location>
        <begin position="49"/>
        <end position="69"/>
    </location>
</feature>
<dbReference type="Proteomes" id="UP000002417">
    <property type="component" value="Chromosome"/>
</dbReference>
<dbReference type="OrthoDB" id="8479820at2"/>
<keyword evidence="3" id="KW-1185">Reference proteome</keyword>
<organism evidence="2 3">
    <name type="scientific">Xanthobacter autotrophicus (strain ATCC BAA-1158 / Py2)</name>
    <dbReference type="NCBI Taxonomy" id="78245"/>
    <lineage>
        <taxon>Bacteria</taxon>
        <taxon>Pseudomonadati</taxon>
        <taxon>Pseudomonadota</taxon>
        <taxon>Alphaproteobacteria</taxon>
        <taxon>Hyphomicrobiales</taxon>
        <taxon>Xanthobacteraceae</taxon>
        <taxon>Xanthobacter</taxon>
    </lineage>
</organism>
<feature type="transmembrane region" description="Helical" evidence="1">
    <location>
        <begin position="137"/>
        <end position="157"/>
    </location>
</feature>
<keyword evidence="1" id="KW-1133">Transmembrane helix</keyword>
<name>A7IEJ9_XANP2</name>
<sequence length="189" mass="21192">MPDTSFKLNPTLEDDENHFGYLKKLEGPEQWAVKYLYDRLGIIDNKMSALLRLNGIIIGFLSLAVFRVAENSKIVTWPIIFLSMCVVVFVVLTYAEIMGARIFYLAFDRVTPSRTFDDYCKTAMNITITRERQYRQAFWASVGGIALFILMFMFVAVGDIYKLSTAGAEALPAACTPVTSCPPPPKPPA</sequence>
<reference evidence="2 3" key="1">
    <citation type="submission" date="2007-07" db="EMBL/GenBank/DDBJ databases">
        <title>Complete sequence of chromosome of Xanthobacter autotrophicus Py2.</title>
        <authorList>
            <consortium name="US DOE Joint Genome Institute"/>
            <person name="Copeland A."/>
            <person name="Lucas S."/>
            <person name="Lapidus A."/>
            <person name="Barry K."/>
            <person name="Glavina del Rio T."/>
            <person name="Hammon N."/>
            <person name="Israni S."/>
            <person name="Dalin E."/>
            <person name="Tice H."/>
            <person name="Pitluck S."/>
            <person name="Sims D."/>
            <person name="Brettin T."/>
            <person name="Bruce D."/>
            <person name="Detter J.C."/>
            <person name="Han C."/>
            <person name="Tapia R."/>
            <person name="Brainard J."/>
            <person name="Schmutz J."/>
            <person name="Larimer F."/>
            <person name="Land M."/>
            <person name="Hauser L."/>
            <person name="Kyrpides N."/>
            <person name="Kim E."/>
            <person name="Ensigns S.A."/>
            <person name="Richardson P."/>
        </authorList>
    </citation>
    <scope>NUCLEOTIDE SEQUENCE [LARGE SCALE GENOMIC DNA]</scope>
    <source>
        <strain evidence="3">ATCC BAA-1158 / Py2</strain>
    </source>
</reference>
<evidence type="ECO:0000313" key="2">
    <source>
        <dbReference type="EMBL" id="ABS66442.1"/>
    </source>
</evidence>
<keyword evidence="1" id="KW-0472">Membrane</keyword>
<gene>
    <name evidence="2" type="ordered locus">Xaut_1193</name>
</gene>
<dbReference type="HOGENOM" id="CLU_1433972_0_0_5"/>
<protein>
    <submittedName>
        <fullName evidence="2">Uncharacterized protein</fullName>
    </submittedName>
</protein>
<dbReference type="KEGG" id="xau:Xaut_1193"/>
<keyword evidence="1" id="KW-0812">Transmembrane</keyword>